<sequence>MWISKRMLNITWIEHRSNVSILKTLGVQTRLSTICLRKTLEYFDHITRKDSSSIEKPMLTGLAHVARDVPGPGEARSRLSRLQCVSYGGESQEMENVMKPAISVRSYDPQYIMWKGLRKIK</sequence>
<name>A0A8S4RYT3_9NEOP</name>
<evidence type="ECO:0000313" key="1">
    <source>
        <dbReference type="EMBL" id="CAH2244107.1"/>
    </source>
</evidence>
<dbReference type="AlphaFoldDB" id="A0A8S4RYT3"/>
<proteinExistence type="predicted"/>
<comment type="caution">
    <text evidence="1">The sequence shown here is derived from an EMBL/GenBank/DDBJ whole genome shotgun (WGS) entry which is preliminary data.</text>
</comment>
<keyword evidence="2" id="KW-1185">Reference proteome</keyword>
<dbReference type="Proteomes" id="UP000838756">
    <property type="component" value="Unassembled WGS sequence"/>
</dbReference>
<gene>
    <name evidence="1" type="primary">jg5118</name>
    <name evidence="1" type="ORF">PAEG_LOCUS20097</name>
</gene>
<organism evidence="1 2">
    <name type="scientific">Pararge aegeria aegeria</name>
    <dbReference type="NCBI Taxonomy" id="348720"/>
    <lineage>
        <taxon>Eukaryota</taxon>
        <taxon>Metazoa</taxon>
        <taxon>Ecdysozoa</taxon>
        <taxon>Arthropoda</taxon>
        <taxon>Hexapoda</taxon>
        <taxon>Insecta</taxon>
        <taxon>Pterygota</taxon>
        <taxon>Neoptera</taxon>
        <taxon>Endopterygota</taxon>
        <taxon>Lepidoptera</taxon>
        <taxon>Glossata</taxon>
        <taxon>Ditrysia</taxon>
        <taxon>Papilionoidea</taxon>
        <taxon>Nymphalidae</taxon>
        <taxon>Satyrinae</taxon>
        <taxon>Satyrini</taxon>
        <taxon>Parargina</taxon>
        <taxon>Pararge</taxon>
    </lineage>
</organism>
<dbReference type="EMBL" id="CAKXAJ010025799">
    <property type="protein sequence ID" value="CAH2244107.1"/>
    <property type="molecule type" value="Genomic_DNA"/>
</dbReference>
<evidence type="ECO:0000313" key="2">
    <source>
        <dbReference type="Proteomes" id="UP000838756"/>
    </source>
</evidence>
<dbReference type="OrthoDB" id="7490433at2759"/>
<reference evidence="1" key="1">
    <citation type="submission" date="2022-03" db="EMBL/GenBank/DDBJ databases">
        <authorList>
            <person name="Lindestad O."/>
        </authorList>
    </citation>
    <scope>NUCLEOTIDE SEQUENCE</scope>
</reference>
<accession>A0A8S4RYT3</accession>
<protein>
    <submittedName>
        <fullName evidence="1">Jg5118 protein</fullName>
    </submittedName>
</protein>